<evidence type="ECO:0000313" key="3">
    <source>
        <dbReference type="EMBL" id="AOH05913.1"/>
    </source>
</evidence>
<keyword evidence="2" id="KW-0249">Electron transport</keyword>
<comment type="function">
    <text evidence="2">Core subunit of the mitochondrial membrane respiratory chain NADH dehydrogenase (Complex I) which catalyzes electron transfer from NADH through the respiratory chain, using ubiquinone as an electron acceptor. Essential for the catalytic activity and assembly of complex I.</text>
</comment>
<comment type="catalytic activity">
    <reaction evidence="2">
        <text>a ubiquinone + NADH + 5 H(+)(in) = a ubiquinol + NAD(+) + 4 H(+)(out)</text>
        <dbReference type="Rhea" id="RHEA:29091"/>
        <dbReference type="Rhea" id="RHEA-COMP:9565"/>
        <dbReference type="Rhea" id="RHEA-COMP:9566"/>
        <dbReference type="ChEBI" id="CHEBI:15378"/>
        <dbReference type="ChEBI" id="CHEBI:16389"/>
        <dbReference type="ChEBI" id="CHEBI:17976"/>
        <dbReference type="ChEBI" id="CHEBI:57540"/>
        <dbReference type="ChEBI" id="CHEBI:57945"/>
        <dbReference type="EC" id="7.1.1.2"/>
    </reaction>
</comment>
<evidence type="ECO:0000256" key="1">
    <source>
        <dbReference type="ARBA" id="ARBA00005698"/>
    </source>
</evidence>
<keyword evidence="2" id="KW-0813">Transport</keyword>
<feature type="transmembrane region" description="Helical" evidence="2">
    <location>
        <begin position="53"/>
        <end position="76"/>
    </location>
</feature>
<feature type="transmembrane region" description="Helical" evidence="2">
    <location>
        <begin position="149"/>
        <end position="170"/>
    </location>
</feature>
<dbReference type="Pfam" id="PF00499">
    <property type="entry name" value="Oxidored_q3"/>
    <property type="match status" value="1"/>
</dbReference>
<gene>
    <name evidence="3" type="primary">nad6</name>
</gene>
<evidence type="ECO:0000256" key="2">
    <source>
        <dbReference type="RuleBase" id="RU004430"/>
    </source>
</evidence>
<protein>
    <recommendedName>
        <fullName evidence="2">NADH-ubiquinone oxidoreductase chain 6</fullName>
        <ecNumber evidence="2">7.1.1.2</ecNumber>
    </recommendedName>
</protein>
<keyword evidence="2" id="KW-0830">Ubiquinone</keyword>
<proteinExistence type="inferred from homology"/>
<keyword evidence="2" id="KW-0520">NAD</keyword>
<feature type="transmembrane region" description="Helical" evidence="2">
    <location>
        <begin position="88"/>
        <end position="107"/>
    </location>
</feature>
<dbReference type="EC" id="7.1.1.2" evidence="2"/>
<sequence length="217" mass="23427">MISLFPVPSSIALVSAAMVIRAKNPVHSVLSSIPVSRNTPGLPLTLGFDSSAMIFPVVYIGAIAVLSSFVAMMLNIKIAEIHENVLRYLPVGGIIGPISLPEVSVTLDNDYIPLPTSLGTTPPRYTVYAGRIQSWTNSETLGDSLHTNYFLFFLVSGLIPLVAMIGATVPTMHKTTRVKRQDVFQQNAIDSQKTIEGWRFSTGSRKWAPGRGRGGSA</sequence>
<keyword evidence="2 3" id="KW-0496">Mitochondrion</keyword>
<keyword evidence="2" id="KW-0472">Membrane</keyword>
<dbReference type="GO" id="GO:0008137">
    <property type="term" value="F:NADH dehydrogenase (ubiquinone) activity"/>
    <property type="evidence" value="ECO:0007669"/>
    <property type="project" value="UniProtKB-UniRule"/>
</dbReference>
<dbReference type="AlphaFoldDB" id="A0A1B3TRH8"/>
<dbReference type="Gene3D" id="1.20.120.1200">
    <property type="entry name" value="NADH-ubiquinone/plastoquinone oxidoreductase chain 6, subunit NuoJ"/>
    <property type="match status" value="1"/>
</dbReference>
<dbReference type="GeneID" id="28799259"/>
<accession>A0A1B3TRH8</accession>
<dbReference type="PANTHER" id="PTHR33269:SF17">
    <property type="entry name" value="NADH-UBIQUINONE OXIDOREDUCTASE CHAIN 6"/>
    <property type="match status" value="1"/>
</dbReference>
<comment type="similarity">
    <text evidence="1 2">Belongs to the complex I subunit 6 family.</text>
</comment>
<dbReference type="GO" id="GO:0031966">
    <property type="term" value="C:mitochondrial membrane"/>
    <property type="evidence" value="ECO:0007669"/>
    <property type="project" value="UniProtKB-SubCell"/>
</dbReference>
<dbReference type="RefSeq" id="YP_009277443.1">
    <property type="nucleotide sequence ID" value="NC_030900.1"/>
</dbReference>
<dbReference type="PANTHER" id="PTHR33269">
    <property type="entry name" value="NADH-UBIQUINONE OXIDOREDUCTASE CHAIN 6"/>
    <property type="match status" value="1"/>
</dbReference>
<geneLocation type="mitochondrion" evidence="3"/>
<reference evidence="3" key="1">
    <citation type="journal article" date="2016" name="New Phytol.">
        <title>Complete mitochondrial genomes from the ferns Ophioglossum californicum and Psilotum nudum are highly repetitive with the largest organellar introns.</title>
        <authorList>
            <person name="Guo W."/>
            <person name="Zhu A."/>
            <person name="Fan W."/>
            <person name="Mower J.P."/>
        </authorList>
    </citation>
    <scope>NUCLEOTIDE SEQUENCE</scope>
    <source>
        <strain evidence="3">V14</strain>
    </source>
</reference>
<keyword evidence="2" id="KW-0812">Transmembrane</keyword>
<keyword evidence="2" id="KW-0679">Respiratory chain</keyword>
<name>A0A1B3TRH8_9MONI</name>
<dbReference type="InterPro" id="IPR042106">
    <property type="entry name" value="Nuo/plastoQ_OxRdtase_6_NuoJ"/>
</dbReference>
<dbReference type="EMBL" id="KX171637">
    <property type="protein sequence ID" value="AOH05913.1"/>
    <property type="molecule type" value="Genomic_DNA"/>
</dbReference>
<keyword evidence="2" id="KW-1278">Translocase</keyword>
<organism evidence="3">
    <name type="scientific">Ophioglossum californicum</name>
    <dbReference type="NCBI Taxonomy" id="1267209"/>
    <lineage>
        <taxon>Eukaryota</taxon>
        <taxon>Viridiplantae</taxon>
        <taxon>Streptophyta</taxon>
        <taxon>Embryophyta</taxon>
        <taxon>Tracheophyta</taxon>
        <taxon>Polypodiopsida</taxon>
        <taxon>Ophioglossidae</taxon>
        <taxon>Ophioglossales</taxon>
        <taxon>Ophioglossaceae</taxon>
        <taxon>Ophioglossoideae</taxon>
        <taxon>Ophioglossum</taxon>
    </lineage>
</organism>
<dbReference type="InterPro" id="IPR001457">
    <property type="entry name" value="NADH_UbQ/plastoQ_OxRdtase_su6"/>
</dbReference>
<comment type="subcellular location">
    <subcellularLocation>
        <location evidence="2">Mitochondrion membrane</location>
        <topology evidence="2">Multi-pass membrane protein</topology>
    </subcellularLocation>
</comment>
<keyword evidence="2" id="KW-1133">Transmembrane helix</keyword>